<dbReference type="AlphaFoldDB" id="A0AAU7JC28"/>
<keyword evidence="1" id="KW-0812">Transmembrane</keyword>
<name>A0AAU7JC28_9HYPH</name>
<evidence type="ECO:0000313" key="2">
    <source>
        <dbReference type="EMBL" id="XBO37699.1"/>
    </source>
</evidence>
<keyword evidence="1" id="KW-1133">Transmembrane helix</keyword>
<reference evidence="2" key="1">
    <citation type="submission" date="2024-05" db="EMBL/GenBank/DDBJ databases">
        <authorList>
            <person name="Kim S."/>
            <person name="Heo J."/>
            <person name="Choi H."/>
            <person name="Choi Y."/>
            <person name="Kwon S.-W."/>
            <person name="Kim Y."/>
        </authorList>
    </citation>
    <scope>NUCLEOTIDE SEQUENCE</scope>
    <source>
        <strain evidence="2">KACC 23698</strain>
    </source>
</reference>
<accession>A0AAU7JC28</accession>
<dbReference type="RefSeq" id="WP_406854525.1">
    <property type="nucleotide sequence ID" value="NZ_CP157484.1"/>
</dbReference>
<dbReference type="InterPro" id="IPR008620">
    <property type="entry name" value="FixH"/>
</dbReference>
<gene>
    <name evidence="2" type="ORF">ABEG18_18505</name>
</gene>
<dbReference type="PIRSF" id="PIRSF011386">
    <property type="entry name" value="FixH"/>
    <property type="match status" value="1"/>
</dbReference>
<protein>
    <submittedName>
        <fullName evidence="2">FixH family protein</fullName>
    </submittedName>
</protein>
<dbReference type="InterPro" id="IPR018037">
    <property type="entry name" value="FixH_proteobacterial"/>
</dbReference>
<evidence type="ECO:0000256" key="1">
    <source>
        <dbReference type="SAM" id="Phobius"/>
    </source>
</evidence>
<dbReference type="EMBL" id="CP157484">
    <property type="protein sequence ID" value="XBO37699.1"/>
    <property type="molecule type" value="Genomic_DNA"/>
</dbReference>
<keyword evidence="1" id="KW-0472">Membrane</keyword>
<dbReference type="Pfam" id="PF05751">
    <property type="entry name" value="FixH"/>
    <property type="match status" value="1"/>
</dbReference>
<feature type="transmembrane region" description="Helical" evidence="1">
    <location>
        <begin position="18"/>
        <end position="37"/>
    </location>
</feature>
<sequence>MSDVAMNDRGFRLNGRHVILILLGFFGVVFAVNGYMMHVAIKTFSGMESATPYKDGLAFNAELADARRQAELGWTVNASVTRGPDGHARIDVIASDRNAMALAGVELRATLERPADKREDRGVELTALGGGRYGAAVEGVAPGQWDLVLDIVRGDQRAFRSRSRIMLP</sequence>
<proteinExistence type="predicted"/>
<organism evidence="2">
    <name type="scientific">Alsobacter sp. KACC 23698</name>
    <dbReference type="NCBI Taxonomy" id="3149229"/>
    <lineage>
        <taxon>Bacteria</taxon>
        <taxon>Pseudomonadati</taxon>
        <taxon>Pseudomonadota</taxon>
        <taxon>Alphaproteobacteria</taxon>
        <taxon>Hyphomicrobiales</taxon>
        <taxon>Alsobacteraceae</taxon>
        <taxon>Alsobacter</taxon>
    </lineage>
</organism>